<dbReference type="Proteomes" id="UP000186228">
    <property type="component" value="Unassembled WGS sequence"/>
</dbReference>
<reference evidence="2" key="1">
    <citation type="submission" date="2016-08" db="EMBL/GenBank/DDBJ databases">
        <authorList>
            <person name="Varghese N."/>
            <person name="Submissions Spin"/>
        </authorList>
    </citation>
    <scope>NUCLEOTIDE SEQUENCE [LARGE SCALE GENOMIC DNA]</scope>
    <source>
        <strain evidence="2">CCBAU 57015</strain>
    </source>
</reference>
<dbReference type="AlphaFoldDB" id="A0A1C3WJ20"/>
<dbReference type="EMBL" id="FMAC01000021">
    <property type="protein sequence ID" value="SCB39846.1"/>
    <property type="molecule type" value="Genomic_DNA"/>
</dbReference>
<keyword evidence="2" id="KW-1185">Reference proteome</keyword>
<accession>A0A1C3WJ20</accession>
<protein>
    <submittedName>
        <fullName evidence="1">Uncharacterized protein</fullName>
    </submittedName>
</protein>
<sequence length="174" mass="19428">MTAEEPRSHCWMARNLRWQARSAGQNSQCYSEADNGIAIVEDGETHLNADCHTANRSTLVPNTYRDHGREASYKVGTIKERRDLFFETAAALQLYKSPSTRERLTKNGESTLVASGRKSSCWTDLPNSLRRPTSMGSARGACCQRTANKRCPNQGSSLELRAEIVPWCILISSF</sequence>
<gene>
    <name evidence="1" type="ORF">GA0061100_1212</name>
</gene>
<name>A0A1C3WJ20_9HYPH</name>
<dbReference type="STRING" id="52131.GA0061100_1212"/>
<evidence type="ECO:0000313" key="2">
    <source>
        <dbReference type="Proteomes" id="UP000186228"/>
    </source>
</evidence>
<evidence type="ECO:0000313" key="1">
    <source>
        <dbReference type="EMBL" id="SCB39846.1"/>
    </source>
</evidence>
<proteinExistence type="predicted"/>
<organism evidence="1 2">
    <name type="scientific">Rhizobium hainanense</name>
    <dbReference type="NCBI Taxonomy" id="52131"/>
    <lineage>
        <taxon>Bacteria</taxon>
        <taxon>Pseudomonadati</taxon>
        <taxon>Pseudomonadota</taxon>
        <taxon>Alphaproteobacteria</taxon>
        <taxon>Hyphomicrobiales</taxon>
        <taxon>Rhizobiaceae</taxon>
        <taxon>Rhizobium/Agrobacterium group</taxon>
        <taxon>Rhizobium</taxon>
    </lineage>
</organism>